<comment type="subcellular location">
    <subcellularLocation>
        <location evidence="1">Nucleus</location>
    </subcellularLocation>
</comment>
<dbReference type="EMBL" id="AJWK01019254">
    <property type="status" value="NOT_ANNOTATED_CDS"/>
    <property type="molecule type" value="Genomic_DNA"/>
</dbReference>
<evidence type="ECO:0000256" key="8">
    <source>
        <dbReference type="SAM" id="MobiDB-lite"/>
    </source>
</evidence>
<evidence type="ECO:0000256" key="6">
    <source>
        <dbReference type="ARBA" id="ARBA00023242"/>
    </source>
</evidence>
<dbReference type="VEuPathDB" id="VectorBase:LLOJ006016"/>
<feature type="region of interest" description="Disordered" evidence="8">
    <location>
        <begin position="1"/>
        <end position="50"/>
    </location>
</feature>
<dbReference type="GO" id="GO:0000077">
    <property type="term" value="P:DNA damage checkpoint signaling"/>
    <property type="evidence" value="ECO:0007669"/>
    <property type="project" value="TreeGrafter"/>
</dbReference>
<accession>A0A1B0GJ33</accession>
<dbReference type="SUPFAM" id="SSF52540">
    <property type="entry name" value="P-loop containing nucleoside triphosphate hydrolases"/>
    <property type="match status" value="1"/>
</dbReference>
<evidence type="ECO:0000256" key="4">
    <source>
        <dbReference type="ARBA" id="ARBA00022763"/>
    </source>
</evidence>
<dbReference type="GO" id="GO:0005634">
    <property type="term" value="C:nucleus"/>
    <property type="evidence" value="ECO:0007669"/>
    <property type="project" value="UniProtKB-SubCell"/>
</dbReference>
<keyword evidence="3" id="KW-0547">Nucleotide-binding</keyword>
<dbReference type="PANTHER" id="PTHR12172:SF0">
    <property type="entry name" value="CELL CYCLE CHECKPOINT PROTEIN RAD17"/>
    <property type="match status" value="1"/>
</dbReference>
<keyword evidence="5" id="KW-0067">ATP-binding</keyword>
<dbReference type="GO" id="GO:0003682">
    <property type="term" value="F:chromatin binding"/>
    <property type="evidence" value="ECO:0007669"/>
    <property type="project" value="TreeGrafter"/>
</dbReference>
<comment type="similarity">
    <text evidence="2">Belongs to the rad17/RAD24 family.</text>
</comment>
<dbReference type="GO" id="GO:0006281">
    <property type="term" value="P:DNA repair"/>
    <property type="evidence" value="ECO:0007669"/>
    <property type="project" value="InterPro"/>
</dbReference>
<dbReference type="GO" id="GO:0033314">
    <property type="term" value="P:mitotic DNA replication checkpoint signaling"/>
    <property type="evidence" value="ECO:0007669"/>
    <property type="project" value="TreeGrafter"/>
</dbReference>
<evidence type="ECO:0000256" key="2">
    <source>
        <dbReference type="ARBA" id="ARBA00006168"/>
    </source>
</evidence>
<keyword evidence="10" id="KW-1185">Reference proteome</keyword>
<dbReference type="Proteomes" id="UP000092461">
    <property type="component" value="Unassembled WGS sequence"/>
</dbReference>
<protein>
    <submittedName>
        <fullName evidence="9">Uncharacterized protein</fullName>
    </submittedName>
</protein>
<dbReference type="GO" id="GO:0005524">
    <property type="term" value="F:ATP binding"/>
    <property type="evidence" value="ECO:0007669"/>
    <property type="project" value="UniProtKB-KW"/>
</dbReference>
<dbReference type="InterPro" id="IPR004582">
    <property type="entry name" value="Checkpoint_prot_Rad17_Rad24"/>
</dbReference>
<dbReference type="InterPro" id="IPR027417">
    <property type="entry name" value="P-loop_NTPase"/>
</dbReference>
<dbReference type="VEuPathDB" id="VectorBase:LLONM1_002575"/>
<dbReference type="PANTHER" id="PTHR12172">
    <property type="entry name" value="CELL CYCLE CHECKPOINT PROTEIN RAD17"/>
    <property type="match status" value="1"/>
</dbReference>
<evidence type="ECO:0000313" key="9">
    <source>
        <dbReference type="EnsemblMetazoa" id="LLOJ006016-PA"/>
    </source>
</evidence>
<evidence type="ECO:0000256" key="1">
    <source>
        <dbReference type="ARBA" id="ARBA00004123"/>
    </source>
</evidence>
<feature type="region of interest" description="Disordered" evidence="8">
    <location>
        <begin position="310"/>
        <end position="329"/>
    </location>
</feature>
<dbReference type="GO" id="GO:0003689">
    <property type="term" value="F:DNA clamp loader activity"/>
    <property type="evidence" value="ECO:0007669"/>
    <property type="project" value="TreeGrafter"/>
</dbReference>
<evidence type="ECO:0000256" key="5">
    <source>
        <dbReference type="ARBA" id="ARBA00022840"/>
    </source>
</evidence>
<dbReference type="EnsemblMetazoa" id="LLOJ006016-RA">
    <property type="protein sequence ID" value="LLOJ006016-PA"/>
    <property type="gene ID" value="LLOJ006016"/>
</dbReference>
<dbReference type="Pfam" id="PF03215">
    <property type="entry name" value="Rad17"/>
    <property type="match status" value="1"/>
</dbReference>
<keyword evidence="4" id="KW-0227">DNA damage</keyword>
<dbReference type="Gene3D" id="3.40.50.300">
    <property type="entry name" value="P-loop containing nucleotide triphosphate hydrolases"/>
    <property type="match status" value="1"/>
</dbReference>
<evidence type="ECO:0000256" key="7">
    <source>
        <dbReference type="ARBA" id="ARBA00023306"/>
    </source>
</evidence>
<name>A0A1B0GJ33_LUTLO</name>
<proteinExistence type="inferred from homology"/>
<keyword evidence="6" id="KW-0539">Nucleus</keyword>
<sequence>MSKSSSERITSALRDFHSGKNISSPRKLTKRKSSKDVSAKLTENSPPAKKRLSDDWLHVFAPKKVEDLAVHANKIQEVEKWLDGEPAKVKNPLLLLTGPAGCGKTAVVKVLAEQKSFEVCEWISPEDTCKQYRDADDEGMEIRETQSEKFREFLFKASRYKSLFAKSNKRLILVEDFPNFLLRDNQIFLSILDSWKIYGKCPLIFIATETKSKELNISVNLFPDSVRSTYGISSISFNPISATLMKKALLRITNALKHEEYSKIYKQPAQEVVEGITSSAMGDIRNAILNLQFVSQRDATVKINIEATKAPKKSKGKSSKSSAGTTKRLKTVGRDETITLMHAMGRVFNPKSDEDGVLTHNPEELAEDFSTQPHNFISFIHANYLQHGGNVEDCAEIAENLSFSEYLSREWRCDEIPVMALIVATRGTMVLNATPVSGWIPCRGPRKINPISSHEQHEKIFNLGYEGFHSMATTAADLIQYATIIGKDQETIRRELKEADYDEIVIV</sequence>
<dbReference type="AlphaFoldDB" id="A0A1B0GJ33"/>
<organism evidence="9 10">
    <name type="scientific">Lutzomyia longipalpis</name>
    <name type="common">Sand fly</name>
    <dbReference type="NCBI Taxonomy" id="7200"/>
    <lineage>
        <taxon>Eukaryota</taxon>
        <taxon>Metazoa</taxon>
        <taxon>Ecdysozoa</taxon>
        <taxon>Arthropoda</taxon>
        <taxon>Hexapoda</taxon>
        <taxon>Insecta</taxon>
        <taxon>Pterygota</taxon>
        <taxon>Neoptera</taxon>
        <taxon>Endopterygota</taxon>
        <taxon>Diptera</taxon>
        <taxon>Nematocera</taxon>
        <taxon>Psychodoidea</taxon>
        <taxon>Psychodidae</taxon>
        <taxon>Lutzomyia</taxon>
        <taxon>Lutzomyia</taxon>
    </lineage>
</organism>
<keyword evidence="7" id="KW-0131">Cell cycle</keyword>
<evidence type="ECO:0000313" key="10">
    <source>
        <dbReference type="Proteomes" id="UP000092461"/>
    </source>
</evidence>
<evidence type="ECO:0000256" key="3">
    <source>
        <dbReference type="ARBA" id="ARBA00022741"/>
    </source>
</evidence>
<reference evidence="9" key="1">
    <citation type="submission" date="2020-05" db="UniProtKB">
        <authorList>
            <consortium name="EnsemblMetazoa"/>
        </authorList>
    </citation>
    <scope>IDENTIFICATION</scope>
    <source>
        <strain evidence="9">Jacobina</strain>
    </source>
</reference>